<feature type="compositionally biased region" description="Polar residues" evidence="1">
    <location>
        <begin position="34"/>
        <end position="58"/>
    </location>
</feature>
<feature type="region of interest" description="Disordered" evidence="1">
    <location>
        <begin position="673"/>
        <end position="704"/>
    </location>
</feature>
<dbReference type="STRING" id="1330018.A0A167QML3"/>
<protein>
    <recommendedName>
        <fullName evidence="2">Putative Zn2Cys6 domain-containing protein</fullName>
    </recommendedName>
</protein>
<keyword evidence="4" id="KW-1185">Reference proteome</keyword>
<dbReference type="Proteomes" id="UP000076738">
    <property type="component" value="Unassembled WGS sequence"/>
</dbReference>
<dbReference type="InterPro" id="IPR058259">
    <property type="entry name" value="Zn2Cys6-like"/>
</dbReference>
<evidence type="ECO:0000313" key="4">
    <source>
        <dbReference type="Proteomes" id="UP000076738"/>
    </source>
</evidence>
<dbReference type="OrthoDB" id="10557254at2759"/>
<accession>A0A167QML3</accession>
<feature type="compositionally biased region" description="Low complexity" evidence="1">
    <location>
        <begin position="683"/>
        <end position="696"/>
    </location>
</feature>
<feature type="compositionally biased region" description="Polar residues" evidence="1">
    <location>
        <begin position="127"/>
        <end position="137"/>
    </location>
</feature>
<evidence type="ECO:0000259" key="2">
    <source>
        <dbReference type="Pfam" id="PF26625"/>
    </source>
</evidence>
<dbReference type="AlphaFoldDB" id="A0A167QML3"/>
<name>A0A167QML3_CALVF</name>
<dbReference type="Pfam" id="PF26625">
    <property type="entry name" value="Zn2Cys6-like"/>
    <property type="match status" value="1"/>
</dbReference>
<feature type="region of interest" description="Disordered" evidence="1">
    <location>
        <begin position="26"/>
        <end position="247"/>
    </location>
</feature>
<evidence type="ECO:0000256" key="1">
    <source>
        <dbReference type="SAM" id="MobiDB-lite"/>
    </source>
</evidence>
<feature type="compositionally biased region" description="Acidic residues" evidence="1">
    <location>
        <begin position="232"/>
        <end position="242"/>
    </location>
</feature>
<organism evidence="3 4">
    <name type="scientific">Calocera viscosa (strain TUFC12733)</name>
    <dbReference type="NCBI Taxonomy" id="1330018"/>
    <lineage>
        <taxon>Eukaryota</taxon>
        <taxon>Fungi</taxon>
        <taxon>Dikarya</taxon>
        <taxon>Basidiomycota</taxon>
        <taxon>Agaricomycotina</taxon>
        <taxon>Dacrymycetes</taxon>
        <taxon>Dacrymycetales</taxon>
        <taxon>Dacrymycetaceae</taxon>
        <taxon>Calocera</taxon>
    </lineage>
</organism>
<sequence>MEPNRPPPQYDPKRAMLTRLRMANGIWGLPRRGNQGSTSGGPQANQPVPTFQPLQSVSGGMGRGMQITGGVQPYAQIGTQPIGGAANVPHQDSPPRNPSFPPRHSLSPPSVGSSPRTPPFRPPQDVRSPSQGSSSRNHPVPPGRIISPPSLGSSSRDPPFRPPQDIRSPSLGSSPRNPPFRPPQDVRSPYLGSPPRDLSLPPPQDVTSPHQGSPQRNPPVTPAPHANPSAAADDEEELEQEPEMTKEEWDRLIVEEYPLPPWQVWALGSDIQQRYIQNTLEAPLDEEDIEMRLYRYMVKLSMLVGSPATPESPRNHIEFWLDGAQSAVNSMGQWDRRDDSHIIRYIVHLEEAMFKIADAVPKQPGDPVIRPPHYRVWYKSNKYEDFIKAEVAATVRHAHAEAKATLRACTSPQQLIDEIARNRIWPLPWFSETEDQHGMTMAHFERAMLRRAEWVREYWKLTSRGKKLFFEEARGIVEDEAVYLLSWCTYHERVNVFPTLRDGHFPHVDTAAIDRHLDWDPPLLVANQDYYSSLFLHSVLDLCNDGKPRARGAAKQRVREHYDLVSRATAGTIMNHHRTNSVYTTEMATVLTSIMQNVLDWLMHDNDFDWFFADGQVPRAIYEQLQVVVHGISLYRPMQMLSRELLLSAQQPMPAGELRERILKHLKKNRREPADDEYEVDPAASDSASSRSSSRSARTKHVPRAGVAPHELKGRYWQMTVYNLETFPSLETVREKGEVRIRDMRYLPADIILAWGKYACFACLTKSPKTGVYRVFSIKDYDVTGKRNMKIVPDWIHNILMEKWYGGAGDLPLRPGQTAQVPEVWPDVNTVYATLEDAKGVGTVSAAMDKIKHPERQPKKLRRH</sequence>
<feature type="domain" description="Putative Zn2Cys6" evidence="2">
    <location>
        <begin position="721"/>
        <end position="775"/>
    </location>
</feature>
<evidence type="ECO:0000313" key="3">
    <source>
        <dbReference type="EMBL" id="KZP00073.1"/>
    </source>
</evidence>
<gene>
    <name evidence="3" type="ORF">CALVIDRAFT_560680</name>
</gene>
<proteinExistence type="predicted"/>
<reference evidence="3 4" key="1">
    <citation type="journal article" date="2016" name="Mol. Biol. Evol.">
        <title>Comparative Genomics of Early-Diverging Mushroom-Forming Fungi Provides Insights into the Origins of Lignocellulose Decay Capabilities.</title>
        <authorList>
            <person name="Nagy L.G."/>
            <person name="Riley R."/>
            <person name="Tritt A."/>
            <person name="Adam C."/>
            <person name="Daum C."/>
            <person name="Floudas D."/>
            <person name="Sun H."/>
            <person name="Yadav J.S."/>
            <person name="Pangilinan J."/>
            <person name="Larsson K.H."/>
            <person name="Matsuura K."/>
            <person name="Barry K."/>
            <person name="Labutti K."/>
            <person name="Kuo R."/>
            <person name="Ohm R.A."/>
            <person name="Bhattacharya S.S."/>
            <person name="Shirouzu T."/>
            <person name="Yoshinaga Y."/>
            <person name="Martin F.M."/>
            <person name="Grigoriev I.V."/>
            <person name="Hibbett D.S."/>
        </authorList>
    </citation>
    <scope>NUCLEOTIDE SEQUENCE [LARGE SCALE GENOMIC DNA]</scope>
    <source>
        <strain evidence="3 4">TUFC12733</strain>
    </source>
</reference>
<feature type="compositionally biased region" description="Polar residues" evidence="1">
    <location>
        <begin position="205"/>
        <end position="215"/>
    </location>
</feature>
<dbReference type="EMBL" id="KV417270">
    <property type="protein sequence ID" value="KZP00073.1"/>
    <property type="molecule type" value="Genomic_DNA"/>
</dbReference>